<dbReference type="Proteomes" id="UP001054252">
    <property type="component" value="Unassembled WGS sequence"/>
</dbReference>
<comment type="caution">
    <text evidence="2">The sequence shown here is derived from an EMBL/GenBank/DDBJ whole genome shotgun (WGS) entry which is preliminary data.</text>
</comment>
<dbReference type="AlphaFoldDB" id="A0AAV5M358"/>
<feature type="compositionally biased region" description="Basic and acidic residues" evidence="1">
    <location>
        <begin position="46"/>
        <end position="59"/>
    </location>
</feature>
<organism evidence="2 3">
    <name type="scientific">Rubroshorea leprosula</name>
    <dbReference type="NCBI Taxonomy" id="152421"/>
    <lineage>
        <taxon>Eukaryota</taxon>
        <taxon>Viridiplantae</taxon>
        <taxon>Streptophyta</taxon>
        <taxon>Embryophyta</taxon>
        <taxon>Tracheophyta</taxon>
        <taxon>Spermatophyta</taxon>
        <taxon>Magnoliopsida</taxon>
        <taxon>eudicotyledons</taxon>
        <taxon>Gunneridae</taxon>
        <taxon>Pentapetalae</taxon>
        <taxon>rosids</taxon>
        <taxon>malvids</taxon>
        <taxon>Malvales</taxon>
        <taxon>Dipterocarpaceae</taxon>
        <taxon>Rubroshorea</taxon>
    </lineage>
</organism>
<feature type="compositionally biased region" description="Acidic residues" evidence="1">
    <location>
        <begin position="78"/>
        <end position="87"/>
    </location>
</feature>
<evidence type="ECO:0000313" key="2">
    <source>
        <dbReference type="EMBL" id="GKV43950.1"/>
    </source>
</evidence>
<reference evidence="2 3" key="1">
    <citation type="journal article" date="2021" name="Commun. Biol.">
        <title>The genome of Shorea leprosula (Dipterocarpaceae) highlights the ecological relevance of drought in aseasonal tropical rainforests.</title>
        <authorList>
            <person name="Ng K.K.S."/>
            <person name="Kobayashi M.J."/>
            <person name="Fawcett J.A."/>
            <person name="Hatakeyama M."/>
            <person name="Paape T."/>
            <person name="Ng C.H."/>
            <person name="Ang C.C."/>
            <person name="Tnah L.H."/>
            <person name="Lee C.T."/>
            <person name="Nishiyama T."/>
            <person name="Sese J."/>
            <person name="O'Brien M.J."/>
            <person name="Copetti D."/>
            <person name="Mohd Noor M.I."/>
            <person name="Ong R.C."/>
            <person name="Putra M."/>
            <person name="Sireger I.Z."/>
            <person name="Indrioko S."/>
            <person name="Kosugi Y."/>
            <person name="Izuno A."/>
            <person name="Isagi Y."/>
            <person name="Lee S.L."/>
            <person name="Shimizu K.K."/>
        </authorList>
    </citation>
    <scope>NUCLEOTIDE SEQUENCE [LARGE SCALE GENOMIC DNA]</scope>
    <source>
        <strain evidence="2">214</strain>
    </source>
</reference>
<feature type="compositionally biased region" description="Polar residues" evidence="1">
    <location>
        <begin position="99"/>
        <end position="109"/>
    </location>
</feature>
<feature type="compositionally biased region" description="Basic and acidic residues" evidence="1">
    <location>
        <begin position="88"/>
        <end position="97"/>
    </location>
</feature>
<dbReference type="EMBL" id="BPVZ01000174">
    <property type="protein sequence ID" value="GKV43950.1"/>
    <property type="molecule type" value="Genomic_DNA"/>
</dbReference>
<keyword evidence="3" id="KW-1185">Reference proteome</keyword>
<accession>A0AAV5M358</accession>
<name>A0AAV5M358_9ROSI</name>
<sequence length="116" mass="13230">MASDNQDSHHRKNRRSSSDDEEPEKSSKRHKHRHHRHRHHRHRSKKNGEETIDGVHEIDPPPPASIPVTDDGTRHDDDVEEGEILDEELMRDTKPGESGDQSADSNSVCSVCPCLF</sequence>
<evidence type="ECO:0000256" key="1">
    <source>
        <dbReference type="SAM" id="MobiDB-lite"/>
    </source>
</evidence>
<gene>
    <name evidence="2" type="ORF">SLEP1_g51183</name>
</gene>
<proteinExistence type="predicted"/>
<feature type="compositionally biased region" description="Basic residues" evidence="1">
    <location>
        <begin position="27"/>
        <end position="45"/>
    </location>
</feature>
<feature type="region of interest" description="Disordered" evidence="1">
    <location>
        <begin position="1"/>
        <end position="109"/>
    </location>
</feature>
<protein>
    <submittedName>
        <fullName evidence="2">Uncharacterized protein</fullName>
    </submittedName>
</protein>
<evidence type="ECO:0000313" key="3">
    <source>
        <dbReference type="Proteomes" id="UP001054252"/>
    </source>
</evidence>